<dbReference type="RefSeq" id="XP_053026079.1">
    <property type="nucleotide sequence ID" value="XM_053162131.1"/>
</dbReference>
<gene>
    <name evidence="1" type="ORF">PtA15_12A514</name>
</gene>
<organism evidence="1 2">
    <name type="scientific">Puccinia triticina</name>
    <dbReference type="NCBI Taxonomy" id="208348"/>
    <lineage>
        <taxon>Eukaryota</taxon>
        <taxon>Fungi</taxon>
        <taxon>Dikarya</taxon>
        <taxon>Basidiomycota</taxon>
        <taxon>Pucciniomycotina</taxon>
        <taxon>Pucciniomycetes</taxon>
        <taxon>Pucciniales</taxon>
        <taxon>Pucciniaceae</taxon>
        <taxon>Puccinia</taxon>
    </lineage>
</organism>
<dbReference type="EMBL" id="CP110432">
    <property type="protein sequence ID" value="WAQ90524.1"/>
    <property type="molecule type" value="Genomic_DNA"/>
</dbReference>
<protein>
    <submittedName>
        <fullName evidence="1">Uncharacterized protein</fullName>
    </submittedName>
</protein>
<proteinExistence type="predicted"/>
<accession>A0ABY7CYW9</accession>
<dbReference type="GeneID" id="77803026"/>
<reference evidence="1" key="1">
    <citation type="submission" date="2022-10" db="EMBL/GenBank/DDBJ databases">
        <title>Puccinia triticina Genome sequencing and assembly.</title>
        <authorList>
            <person name="Li C."/>
        </authorList>
    </citation>
    <scope>NUCLEOTIDE SEQUENCE</scope>
    <source>
        <strain evidence="1">Pt15</strain>
    </source>
</reference>
<keyword evidence="2" id="KW-1185">Reference proteome</keyword>
<dbReference type="Proteomes" id="UP001164743">
    <property type="component" value="Chromosome 12A"/>
</dbReference>
<evidence type="ECO:0000313" key="1">
    <source>
        <dbReference type="EMBL" id="WAQ90524.1"/>
    </source>
</evidence>
<sequence>MFPSCCQMGSALIPTNYTTHYPDFLKQLLVKDDTDNAQGYGKPARELLYGEIPDHFYWTSAKEWLPRRRPSDTIGRLYFATPVDGERYYLRLLLLNVRGPTSFDDLRTFEGITHKNFREASVRLDVRARFTKHVLHAVNFQPTEQSEQVVEHVPGRTRKRLWLPSPN</sequence>
<evidence type="ECO:0000313" key="2">
    <source>
        <dbReference type="Proteomes" id="UP001164743"/>
    </source>
</evidence>
<name>A0ABY7CYW9_9BASI</name>